<dbReference type="PANTHER" id="PTHR10015">
    <property type="entry name" value="HEAT SHOCK TRANSCRIPTION FACTOR"/>
    <property type="match status" value="1"/>
</dbReference>
<protein>
    <recommendedName>
        <fullName evidence="6">HSF-type DNA-binding domain-containing protein</fullName>
    </recommendedName>
</protein>
<dbReference type="EMBL" id="HBGY01032715">
    <property type="protein sequence ID" value="CAD9612555.1"/>
    <property type="molecule type" value="Transcribed_RNA"/>
</dbReference>
<organism evidence="7">
    <name type="scientific">Leptocylindrus danicus</name>
    <dbReference type="NCBI Taxonomy" id="163516"/>
    <lineage>
        <taxon>Eukaryota</taxon>
        <taxon>Sar</taxon>
        <taxon>Stramenopiles</taxon>
        <taxon>Ochrophyta</taxon>
        <taxon>Bacillariophyta</taxon>
        <taxon>Coscinodiscophyceae</taxon>
        <taxon>Chaetocerotophycidae</taxon>
        <taxon>Leptocylindrales</taxon>
        <taxon>Leptocylindraceae</taxon>
        <taxon>Leptocylindrus</taxon>
    </lineage>
</organism>
<accession>A0A7S2LQ67</accession>
<keyword evidence="3" id="KW-0539">Nucleus</keyword>
<feature type="region of interest" description="Disordered" evidence="5">
    <location>
        <begin position="153"/>
        <end position="214"/>
    </location>
</feature>
<feature type="compositionally biased region" description="Polar residues" evidence="5">
    <location>
        <begin position="189"/>
        <end position="198"/>
    </location>
</feature>
<comment type="similarity">
    <text evidence="4">Belongs to the HSF family.</text>
</comment>
<feature type="compositionally biased region" description="Low complexity" evidence="5">
    <location>
        <begin position="199"/>
        <end position="209"/>
    </location>
</feature>
<dbReference type="InterPro" id="IPR036390">
    <property type="entry name" value="WH_DNA-bd_sf"/>
</dbReference>
<dbReference type="SMART" id="SM00415">
    <property type="entry name" value="HSF"/>
    <property type="match status" value="1"/>
</dbReference>
<evidence type="ECO:0000259" key="6">
    <source>
        <dbReference type="SMART" id="SM00415"/>
    </source>
</evidence>
<gene>
    <name evidence="7" type="ORF">LDAN0321_LOCUS20479</name>
</gene>
<dbReference type="PRINTS" id="PR00056">
    <property type="entry name" value="HSFDOMAIN"/>
</dbReference>
<evidence type="ECO:0000256" key="1">
    <source>
        <dbReference type="ARBA" id="ARBA00004123"/>
    </source>
</evidence>
<name>A0A7S2LQ67_9STRA</name>
<evidence type="ECO:0000256" key="2">
    <source>
        <dbReference type="ARBA" id="ARBA00023125"/>
    </source>
</evidence>
<proteinExistence type="inferred from homology"/>
<dbReference type="GO" id="GO:0043565">
    <property type="term" value="F:sequence-specific DNA binding"/>
    <property type="evidence" value="ECO:0007669"/>
    <property type="project" value="InterPro"/>
</dbReference>
<dbReference type="InterPro" id="IPR000232">
    <property type="entry name" value="HSF_DNA-bd"/>
</dbReference>
<evidence type="ECO:0000256" key="5">
    <source>
        <dbReference type="SAM" id="MobiDB-lite"/>
    </source>
</evidence>
<dbReference type="SUPFAM" id="SSF46785">
    <property type="entry name" value="Winged helix' DNA-binding domain"/>
    <property type="match status" value="1"/>
</dbReference>
<keyword evidence="2" id="KW-0238">DNA-binding</keyword>
<evidence type="ECO:0000256" key="3">
    <source>
        <dbReference type="ARBA" id="ARBA00023242"/>
    </source>
</evidence>
<reference evidence="7" key="1">
    <citation type="submission" date="2021-01" db="EMBL/GenBank/DDBJ databases">
        <authorList>
            <person name="Corre E."/>
            <person name="Pelletier E."/>
            <person name="Niang G."/>
            <person name="Scheremetjew M."/>
            <person name="Finn R."/>
            <person name="Kale V."/>
            <person name="Holt S."/>
            <person name="Cochrane G."/>
            <person name="Meng A."/>
            <person name="Brown T."/>
            <person name="Cohen L."/>
        </authorList>
    </citation>
    <scope>NUCLEOTIDE SEQUENCE</scope>
    <source>
        <strain evidence="7">B650</strain>
    </source>
</reference>
<dbReference type="GO" id="GO:0003700">
    <property type="term" value="F:DNA-binding transcription factor activity"/>
    <property type="evidence" value="ECO:0007669"/>
    <property type="project" value="InterPro"/>
</dbReference>
<dbReference type="FunFam" id="1.10.10.10:FF:000479">
    <property type="entry name" value="Predicted protein"/>
    <property type="match status" value="1"/>
</dbReference>
<sequence length="597" mass="62059">MTQQPASTDDTNAIAAARIPDDRAVLSSDQVSVRIKHNPTTTKLEEDGKFLRRNSGTEVAAHQDAEQEEIDIILPPPSIPEQHKNVSGSVSATSSGHNNSHKLITMVGGNDVHDDNLNNAPPSNNNVHVVEGSVAFQQNQDINRPDINVSGEVITTGSTGVGQGLPSTTSTTVASTTNSTPAADDAVQDINSSTTSDVTANNTNDASAAGAGGGSLATLTKSVSGRRTFPTKLFDILARDDLSHIISWLPHGRSWKVHDQDEFENKVMPVYFQQTKFASFARQVTGWGFKRITAGGPDRNSYFHELFLRDEPRLHITMKRPVKKRQVEMLPGSSDPDFYSLAALPGGAAAMHHHHAAMAATTQHHAGMAAAAHHRNAAAQAHSPYGNAASAAGPHPAQQHLNLYAAAAASQPSAAHAHLGLTTTRGAALAGAYGNELLGAASLDPYGCMGMQLVHAPSAAAAYAPRVSATAPSPYGRLGAAAAGLLNTAQVGADGRLQLLDNVNVNVNSHHTSPHQAAYANMLSAGAAAGLSAAQMGAHLASFAPPAAVASSSAAAAAADQHHSYHAHGAGTGAASSGMQRFLNPQHQQQQQHPPPS</sequence>
<feature type="compositionally biased region" description="Low complexity" evidence="5">
    <location>
        <begin position="167"/>
        <end position="180"/>
    </location>
</feature>
<dbReference type="PANTHER" id="PTHR10015:SF206">
    <property type="entry name" value="HSF-TYPE DNA-BINDING DOMAIN-CONTAINING PROTEIN"/>
    <property type="match status" value="1"/>
</dbReference>
<dbReference type="AlphaFoldDB" id="A0A7S2LQ67"/>
<dbReference type="InterPro" id="IPR036388">
    <property type="entry name" value="WH-like_DNA-bd_sf"/>
</dbReference>
<evidence type="ECO:0000256" key="4">
    <source>
        <dbReference type="RuleBase" id="RU004020"/>
    </source>
</evidence>
<dbReference type="GO" id="GO:0005634">
    <property type="term" value="C:nucleus"/>
    <property type="evidence" value="ECO:0007669"/>
    <property type="project" value="UniProtKB-SubCell"/>
</dbReference>
<dbReference type="Gene3D" id="1.10.10.10">
    <property type="entry name" value="Winged helix-like DNA-binding domain superfamily/Winged helix DNA-binding domain"/>
    <property type="match status" value="1"/>
</dbReference>
<evidence type="ECO:0000313" key="7">
    <source>
        <dbReference type="EMBL" id="CAD9612555.1"/>
    </source>
</evidence>
<feature type="domain" description="HSF-type DNA-binding" evidence="6">
    <location>
        <begin position="225"/>
        <end position="321"/>
    </location>
</feature>
<comment type="subcellular location">
    <subcellularLocation>
        <location evidence="1">Nucleus</location>
    </subcellularLocation>
</comment>
<dbReference type="Pfam" id="PF00447">
    <property type="entry name" value="HSF_DNA-bind"/>
    <property type="match status" value="1"/>
</dbReference>